<gene>
    <name evidence="2" type="ORF">FF011L_28140</name>
</gene>
<sequence length="814" mass="92076">MSDTALQFASPEWAWPVAAMILVTFVFLLYGYRFSQMPMWLRAVCGICKFVAMVALALCLLQPVRTGERPRPQANLMPILVDESASMQVGFDDSKEALQTLAKPFHRETGWKRRLEQDFDVRTYAYSDRLRQADDLAQLQYDGSASELSTSLKTLTGRFQNRPLAGILLFTDGNSTQPLKADTLEDLGVPIYPVLRKRKTIRDLQIVAATVRHSDFEAAPITIDVQVKATGLAGEPATIQLTDQKGKVVDKKQTFLAPEDNDGKEMRFQFRPEKSGIHFYTVSTFLDSDSKTFAEGRSQQEVTLANNRRMLMVDRPQGPFRILYVAGRPNWEFKFLRRSLAADEEIKLTGLIRIAKRQPKFNFRDSTVQSTNPLFAGLGANEEEAAESIDEPVILTLGEPGDEDLPKAFPRDIEELFAYDAVILDDIEAAFFTTDQQLMLRRFVAERGGGLMALGGQESFEKGDYFQTPIGELLPVYLPGKRFTDQDLPSTDAESEGLQDGWRFALTREGLLHPWLRVETTEARERNRLRQMTPLLVRNQILDAKPGAEVLANLQSMQDPNQTFPALVTQRFGKGRTSAVLAGDFWRWFMHVPAGAAPAAGTTNLQNQLSDDDNDGDPGRRWRQWVRWLVSDLPRPIQISIEEPAQKGRPHRIQVDVRDEAFRPLDNAQVHFVVVDPNETAVELTAVADETTAGRYFTTYWSPLPGHFLTEVTVQRPDGSILGLTESGWTSDQLAEEHEQLQIGTEAMEQLALSTNGEVLDISDLDRFVRSLESREMPVMETWTYPIWHRPWMMLIALGCLCTEWGLRRWKGWP</sequence>
<dbReference type="PANTHER" id="PTHR37947">
    <property type="entry name" value="BLL2462 PROTEIN"/>
    <property type="match status" value="1"/>
</dbReference>
<organism evidence="2 3">
    <name type="scientific">Roseimaritima multifibrata</name>
    <dbReference type="NCBI Taxonomy" id="1930274"/>
    <lineage>
        <taxon>Bacteria</taxon>
        <taxon>Pseudomonadati</taxon>
        <taxon>Planctomycetota</taxon>
        <taxon>Planctomycetia</taxon>
        <taxon>Pirellulales</taxon>
        <taxon>Pirellulaceae</taxon>
        <taxon>Roseimaritima</taxon>
    </lineage>
</organism>
<dbReference type="InterPro" id="IPR029062">
    <property type="entry name" value="Class_I_gatase-like"/>
</dbReference>
<evidence type="ECO:0000313" key="2">
    <source>
        <dbReference type="EMBL" id="QDS94037.1"/>
    </source>
</evidence>
<dbReference type="SUPFAM" id="SSF52317">
    <property type="entry name" value="Class I glutamine amidotransferase-like"/>
    <property type="match status" value="1"/>
</dbReference>
<keyword evidence="1" id="KW-0472">Membrane</keyword>
<reference evidence="2 3" key="1">
    <citation type="submission" date="2019-02" db="EMBL/GenBank/DDBJ databases">
        <title>Deep-cultivation of Planctomycetes and their phenomic and genomic characterization uncovers novel biology.</title>
        <authorList>
            <person name="Wiegand S."/>
            <person name="Jogler M."/>
            <person name="Boedeker C."/>
            <person name="Pinto D."/>
            <person name="Vollmers J."/>
            <person name="Rivas-Marin E."/>
            <person name="Kohn T."/>
            <person name="Peeters S.H."/>
            <person name="Heuer A."/>
            <person name="Rast P."/>
            <person name="Oberbeckmann S."/>
            <person name="Bunk B."/>
            <person name="Jeske O."/>
            <person name="Meyerdierks A."/>
            <person name="Storesund J.E."/>
            <person name="Kallscheuer N."/>
            <person name="Luecker S."/>
            <person name="Lage O.M."/>
            <person name="Pohl T."/>
            <person name="Merkel B.J."/>
            <person name="Hornburger P."/>
            <person name="Mueller R.-W."/>
            <person name="Bruemmer F."/>
            <person name="Labrenz M."/>
            <person name="Spormann A.M."/>
            <person name="Op den Camp H."/>
            <person name="Overmann J."/>
            <person name="Amann R."/>
            <person name="Jetten M.S.M."/>
            <person name="Mascher T."/>
            <person name="Medema M.H."/>
            <person name="Devos D.P."/>
            <person name="Kaster A.-K."/>
            <person name="Ovreas L."/>
            <person name="Rohde M."/>
            <person name="Galperin M.Y."/>
            <person name="Jogler C."/>
        </authorList>
    </citation>
    <scope>NUCLEOTIDE SEQUENCE [LARGE SCALE GENOMIC DNA]</scope>
    <source>
        <strain evidence="2 3">FF011L</strain>
    </source>
</reference>
<evidence type="ECO:0000256" key="1">
    <source>
        <dbReference type="SAM" id="Phobius"/>
    </source>
</evidence>
<dbReference type="KEGG" id="rml:FF011L_28140"/>
<accession>A0A517MGY3</accession>
<proteinExistence type="predicted"/>
<name>A0A517MGY3_9BACT</name>
<protein>
    <recommendedName>
        <fullName evidence="4">Glutamine amidotransferase domain-containing protein</fullName>
    </recommendedName>
</protein>
<dbReference type="Gene3D" id="3.40.50.880">
    <property type="match status" value="1"/>
</dbReference>
<dbReference type="AlphaFoldDB" id="A0A517MGY3"/>
<feature type="transmembrane region" description="Helical" evidence="1">
    <location>
        <begin position="13"/>
        <end position="32"/>
    </location>
</feature>
<keyword evidence="1" id="KW-1133">Transmembrane helix</keyword>
<keyword evidence="1" id="KW-0812">Transmembrane</keyword>
<dbReference type="PANTHER" id="PTHR37947:SF1">
    <property type="entry name" value="BLL2462 PROTEIN"/>
    <property type="match status" value="1"/>
</dbReference>
<evidence type="ECO:0008006" key="4">
    <source>
        <dbReference type="Google" id="ProtNLM"/>
    </source>
</evidence>
<dbReference type="Proteomes" id="UP000320672">
    <property type="component" value="Chromosome"/>
</dbReference>
<feature type="transmembrane region" description="Helical" evidence="1">
    <location>
        <begin position="39"/>
        <end position="64"/>
    </location>
</feature>
<keyword evidence="3" id="KW-1185">Reference proteome</keyword>
<dbReference type="EMBL" id="CP036262">
    <property type="protein sequence ID" value="QDS94037.1"/>
    <property type="molecule type" value="Genomic_DNA"/>
</dbReference>
<evidence type="ECO:0000313" key="3">
    <source>
        <dbReference type="Proteomes" id="UP000320672"/>
    </source>
</evidence>